<dbReference type="PROSITE" id="PS50005">
    <property type="entry name" value="TPR"/>
    <property type="match status" value="1"/>
</dbReference>
<comment type="subcellular location">
    <subcellularLocation>
        <location evidence="1">Cytoplasm</location>
    </subcellularLocation>
</comment>
<dbReference type="PROSITE" id="PS50943">
    <property type="entry name" value="HTH_CROC1"/>
    <property type="match status" value="1"/>
</dbReference>
<keyword evidence="9" id="KW-1185">Reference proteome</keyword>
<evidence type="ECO:0000256" key="2">
    <source>
        <dbReference type="ARBA" id="ARBA00022490"/>
    </source>
</evidence>
<dbReference type="CDD" id="cd00093">
    <property type="entry name" value="HTH_XRE"/>
    <property type="match status" value="1"/>
</dbReference>
<evidence type="ECO:0000256" key="3">
    <source>
        <dbReference type="ARBA" id="ARBA00022737"/>
    </source>
</evidence>
<dbReference type="InterPro" id="IPR010982">
    <property type="entry name" value="Lambda_DNA-bd_dom_sf"/>
</dbReference>
<dbReference type="InterPro" id="IPR011990">
    <property type="entry name" value="TPR-like_helical_dom_sf"/>
</dbReference>
<feature type="domain" description="HTH cro/C1-type" evidence="7">
    <location>
        <begin position="13"/>
        <end position="66"/>
    </location>
</feature>
<dbReference type="InterPro" id="IPR019734">
    <property type="entry name" value="TPR_rpt"/>
</dbReference>
<comment type="similarity">
    <text evidence="5">Belongs to the Rap family.</text>
</comment>
<dbReference type="PANTHER" id="PTHR46630:SF1">
    <property type="entry name" value="TETRATRICOPEPTIDE REPEAT PROTEIN 29"/>
    <property type="match status" value="1"/>
</dbReference>
<dbReference type="OrthoDB" id="1150409at2"/>
<dbReference type="Proteomes" id="UP000198534">
    <property type="component" value="Unassembled WGS sequence"/>
</dbReference>
<dbReference type="EMBL" id="FNNQ01000016">
    <property type="protein sequence ID" value="SDX38658.1"/>
    <property type="molecule type" value="Genomic_DNA"/>
</dbReference>
<dbReference type="Gene3D" id="1.10.260.40">
    <property type="entry name" value="lambda repressor-like DNA-binding domains"/>
    <property type="match status" value="1"/>
</dbReference>
<evidence type="ECO:0000256" key="6">
    <source>
        <dbReference type="PROSITE-ProRule" id="PRU00339"/>
    </source>
</evidence>
<keyword evidence="3" id="KW-0677">Repeat</keyword>
<dbReference type="Pfam" id="PF01381">
    <property type="entry name" value="HTH_3"/>
    <property type="match status" value="1"/>
</dbReference>
<organism evidence="8 9">
    <name type="scientific">Marininema mesophilum</name>
    <dbReference type="NCBI Taxonomy" id="1048340"/>
    <lineage>
        <taxon>Bacteria</taxon>
        <taxon>Bacillati</taxon>
        <taxon>Bacillota</taxon>
        <taxon>Bacilli</taxon>
        <taxon>Bacillales</taxon>
        <taxon>Thermoactinomycetaceae</taxon>
        <taxon>Marininema</taxon>
    </lineage>
</organism>
<dbReference type="InterPro" id="IPR001387">
    <property type="entry name" value="Cro/C1-type_HTH"/>
</dbReference>
<evidence type="ECO:0000313" key="8">
    <source>
        <dbReference type="EMBL" id="SDX38658.1"/>
    </source>
</evidence>
<evidence type="ECO:0000256" key="4">
    <source>
        <dbReference type="ARBA" id="ARBA00022803"/>
    </source>
</evidence>
<dbReference type="STRING" id="1048340.SAMN05444487_11622"/>
<protein>
    <submittedName>
        <fullName evidence="8">Tetratricopeptide repeat-containing protein</fullName>
    </submittedName>
</protein>
<evidence type="ECO:0000256" key="1">
    <source>
        <dbReference type="ARBA" id="ARBA00004496"/>
    </source>
</evidence>
<dbReference type="GO" id="GO:0005737">
    <property type="term" value="C:cytoplasm"/>
    <property type="evidence" value="ECO:0007669"/>
    <property type="project" value="UniProtKB-SubCell"/>
</dbReference>
<dbReference type="SMART" id="SM00530">
    <property type="entry name" value="HTH_XRE"/>
    <property type="match status" value="1"/>
</dbReference>
<dbReference type="SUPFAM" id="SSF48452">
    <property type="entry name" value="TPR-like"/>
    <property type="match status" value="1"/>
</dbReference>
<feature type="repeat" description="TPR" evidence="6">
    <location>
        <begin position="318"/>
        <end position="351"/>
    </location>
</feature>
<keyword evidence="2" id="KW-0963">Cytoplasm</keyword>
<accession>A0A1H3BAE3</accession>
<dbReference type="PANTHER" id="PTHR46630">
    <property type="entry name" value="TETRATRICOPEPTIDE REPEAT PROTEIN 29"/>
    <property type="match status" value="1"/>
</dbReference>
<gene>
    <name evidence="8" type="ORF">SAMN05444487_11622</name>
</gene>
<dbReference type="SMART" id="SM00028">
    <property type="entry name" value="TPR"/>
    <property type="match status" value="6"/>
</dbReference>
<reference evidence="8 9" key="1">
    <citation type="submission" date="2016-10" db="EMBL/GenBank/DDBJ databases">
        <authorList>
            <person name="de Groot N.N."/>
        </authorList>
    </citation>
    <scope>NUCLEOTIDE SEQUENCE [LARGE SCALE GENOMIC DNA]</scope>
    <source>
        <strain evidence="8 9">DSM 45610</strain>
    </source>
</reference>
<keyword evidence="4 6" id="KW-0802">TPR repeat</keyword>
<name>A0A1H3BAE3_9BACL</name>
<proteinExistence type="inferred from homology"/>
<dbReference type="SUPFAM" id="SSF47413">
    <property type="entry name" value="lambda repressor-like DNA-binding domains"/>
    <property type="match status" value="1"/>
</dbReference>
<dbReference type="Pfam" id="PF13424">
    <property type="entry name" value="TPR_12"/>
    <property type="match status" value="1"/>
</dbReference>
<dbReference type="InterPro" id="IPR051476">
    <property type="entry name" value="Bac_ResReg_Asp_Phosphatase"/>
</dbReference>
<evidence type="ECO:0000313" key="9">
    <source>
        <dbReference type="Proteomes" id="UP000198534"/>
    </source>
</evidence>
<dbReference type="Gene3D" id="1.25.40.10">
    <property type="entry name" value="Tetratricopeptide repeat domain"/>
    <property type="match status" value="2"/>
</dbReference>
<evidence type="ECO:0000259" key="7">
    <source>
        <dbReference type="PROSITE" id="PS50943"/>
    </source>
</evidence>
<evidence type="ECO:0000256" key="5">
    <source>
        <dbReference type="ARBA" id="ARBA00038253"/>
    </source>
</evidence>
<sequence length="441" mass="51092">MEPSKIKDVGEAIRRVRKSKGLRLEDLADENISPATISNIERGITHVNVSKVYYIVEKLGVSMSEIPFLLLEQQDELNELRFTLDSIETLIELEGDSVTILAQLNQIELEDSHVYAALLQYIKGKHYRYEQNWKKAERCYGLAISLSNQNNDKDNMEAISFLDLSMCCYFQNEMEKALEFVNSGLDAFYEDDDRQYVKFKLLRNKVIFLERLGKNVEGLKVIQDVWDTLEGGQDTDTILTFYAMRAELLRKVELVDEAIHFAKEGLRLARMNKHYIAIFDLLTVLGNLYTTKEQWKKAEHCFNNSLASRHLKNEESLTDNYIGLGILKAQQKKMDEAKSLFQQAITNAENHTDAPKLTYALRVMGDLLKDNGTKLEAVPYYERALELAQKINHKRAESQLHIRLSQCYEDNDQKEFEKSLLNIYKTHLELKKGRDDILEKE</sequence>
<dbReference type="RefSeq" id="WP_091742188.1">
    <property type="nucleotide sequence ID" value="NZ_FNNQ01000016.1"/>
</dbReference>
<dbReference type="GO" id="GO:0003677">
    <property type="term" value="F:DNA binding"/>
    <property type="evidence" value="ECO:0007669"/>
    <property type="project" value="InterPro"/>
</dbReference>
<dbReference type="AlphaFoldDB" id="A0A1H3BAE3"/>